<feature type="region of interest" description="Disordered" evidence="1">
    <location>
        <begin position="25"/>
        <end position="48"/>
    </location>
</feature>
<sequence length="113" mass="10688">MNTFTRLVAGTLGAGVLAVTGAGLASAAPTAAPAPTDPGHLTPEPGGTQTYLLDGVAVPLPEGTLGVPEALRAAVTPLALLSDASGESAPENAPQSAADAPGASQPSSGSGGY</sequence>
<reference evidence="3 4" key="1">
    <citation type="submission" date="2021-11" db="EMBL/GenBank/DDBJ databases">
        <title>Draft genome sequence of Actinomycetospora sp. SF1 isolated from the rhizosphere soil.</title>
        <authorList>
            <person name="Duangmal K."/>
            <person name="Chantavorakit T."/>
        </authorList>
    </citation>
    <scope>NUCLEOTIDE SEQUENCE [LARGE SCALE GENOMIC DNA]</scope>
    <source>
        <strain evidence="3 4">TBRC 5722</strain>
    </source>
</reference>
<accession>A0ABS8PIJ6</accession>
<proteinExistence type="predicted"/>
<dbReference type="Proteomes" id="UP001199469">
    <property type="component" value="Unassembled WGS sequence"/>
</dbReference>
<name>A0ABS8PIJ6_9PSEU</name>
<feature type="compositionally biased region" description="Low complexity" evidence="1">
    <location>
        <begin position="93"/>
        <end position="113"/>
    </location>
</feature>
<dbReference type="EMBL" id="JAJNDB010000010">
    <property type="protein sequence ID" value="MCD2197989.1"/>
    <property type="molecule type" value="Genomic_DNA"/>
</dbReference>
<dbReference type="RefSeq" id="WP_230740506.1">
    <property type="nucleotide sequence ID" value="NZ_JAJNDB010000010.1"/>
</dbReference>
<comment type="caution">
    <text evidence="3">The sequence shown here is derived from an EMBL/GenBank/DDBJ whole genome shotgun (WGS) entry which is preliminary data.</text>
</comment>
<keyword evidence="2" id="KW-0732">Signal</keyword>
<evidence type="ECO:0000256" key="2">
    <source>
        <dbReference type="SAM" id="SignalP"/>
    </source>
</evidence>
<organism evidence="3 4">
    <name type="scientific">Actinomycetospora endophytica</name>
    <dbReference type="NCBI Taxonomy" id="2291215"/>
    <lineage>
        <taxon>Bacteria</taxon>
        <taxon>Bacillati</taxon>
        <taxon>Actinomycetota</taxon>
        <taxon>Actinomycetes</taxon>
        <taxon>Pseudonocardiales</taxon>
        <taxon>Pseudonocardiaceae</taxon>
        <taxon>Actinomycetospora</taxon>
    </lineage>
</organism>
<keyword evidence="4" id="KW-1185">Reference proteome</keyword>
<feature type="compositionally biased region" description="Low complexity" evidence="1">
    <location>
        <begin position="25"/>
        <end position="39"/>
    </location>
</feature>
<protein>
    <submittedName>
        <fullName evidence="3">Uncharacterized protein</fullName>
    </submittedName>
</protein>
<evidence type="ECO:0000256" key="1">
    <source>
        <dbReference type="SAM" id="MobiDB-lite"/>
    </source>
</evidence>
<gene>
    <name evidence="3" type="ORF">LQ327_31925</name>
</gene>
<feature type="chain" id="PRO_5045601215" evidence="2">
    <location>
        <begin position="28"/>
        <end position="113"/>
    </location>
</feature>
<feature type="signal peptide" evidence="2">
    <location>
        <begin position="1"/>
        <end position="27"/>
    </location>
</feature>
<evidence type="ECO:0000313" key="3">
    <source>
        <dbReference type="EMBL" id="MCD2197989.1"/>
    </source>
</evidence>
<evidence type="ECO:0000313" key="4">
    <source>
        <dbReference type="Proteomes" id="UP001199469"/>
    </source>
</evidence>
<feature type="region of interest" description="Disordered" evidence="1">
    <location>
        <begin position="84"/>
        <end position="113"/>
    </location>
</feature>